<evidence type="ECO:0000313" key="4">
    <source>
        <dbReference type="Proteomes" id="UP001171916"/>
    </source>
</evidence>
<proteinExistence type="predicted"/>
<gene>
    <name evidence="3" type="ORF">QVH07_13940</name>
</gene>
<dbReference type="Pfam" id="PF10988">
    <property type="entry name" value="DUF2807"/>
    <property type="match status" value="1"/>
</dbReference>
<reference evidence="3" key="1">
    <citation type="submission" date="2023-06" db="EMBL/GenBank/DDBJ databases">
        <title>Robiginitalea aurantiacus sp. nov. and Algoriphagus sediminis sp. nov., isolated from coastal sediment.</title>
        <authorList>
            <person name="Zhou Z.Y."/>
            <person name="An J."/>
            <person name="Jia Y.W."/>
            <person name="Du Z.J."/>
        </authorList>
    </citation>
    <scope>NUCLEOTIDE SEQUENCE</scope>
    <source>
        <strain evidence="3">C2-7</strain>
    </source>
</reference>
<sequence>MKNYITKNSLILFSLVLLASCDLTEDYRGSNDLVTIERDLNNFQNILAEDHMTVNVSQGPVQLVSVTTNANLTENLITRVEDNTLKIDLKNGSYRSTTFIVDIQVPDLEKLRFDDAVDGELFIISDEVTVDMRDASKLTLMGNADILNIGLSDASKVYGFDFLANTVNVNSQDASKLEISVMNLLHGKATDGSKIRYKGTPSIDVKTEDAAKVINEN</sequence>
<dbReference type="Proteomes" id="UP001171916">
    <property type="component" value="Unassembled WGS sequence"/>
</dbReference>
<comment type="caution">
    <text evidence="3">The sequence shown here is derived from an EMBL/GenBank/DDBJ whole genome shotgun (WGS) entry which is preliminary data.</text>
</comment>
<dbReference type="Gene3D" id="2.160.20.120">
    <property type="match status" value="2"/>
</dbReference>
<feature type="domain" description="Putative auto-transporter adhesin head GIN" evidence="2">
    <location>
        <begin position="42"/>
        <end position="201"/>
    </location>
</feature>
<protein>
    <submittedName>
        <fullName evidence="3">DUF2807 domain-containing protein</fullName>
    </submittedName>
</protein>
<dbReference type="RefSeq" id="WP_290001414.1">
    <property type="nucleotide sequence ID" value="NZ_JAUEPH010000006.1"/>
</dbReference>
<evidence type="ECO:0000313" key="3">
    <source>
        <dbReference type="EMBL" id="MDN3205259.1"/>
    </source>
</evidence>
<evidence type="ECO:0000256" key="1">
    <source>
        <dbReference type="SAM" id="SignalP"/>
    </source>
</evidence>
<accession>A0ABT7YGD1</accession>
<feature type="signal peptide" evidence="1">
    <location>
        <begin position="1"/>
        <end position="19"/>
    </location>
</feature>
<dbReference type="PROSITE" id="PS51257">
    <property type="entry name" value="PROKAR_LIPOPROTEIN"/>
    <property type="match status" value="1"/>
</dbReference>
<organism evidence="3 4">
    <name type="scientific">Algoriphagus sediminis</name>
    <dbReference type="NCBI Taxonomy" id="3057113"/>
    <lineage>
        <taxon>Bacteria</taxon>
        <taxon>Pseudomonadati</taxon>
        <taxon>Bacteroidota</taxon>
        <taxon>Cytophagia</taxon>
        <taxon>Cytophagales</taxon>
        <taxon>Cyclobacteriaceae</taxon>
        <taxon>Algoriphagus</taxon>
    </lineage>
</organism>
<name>A0ABT7YGD1_9BACT</name>
<dbReference type="EMBL" id="JAUEPH010000006">
    <property type="protein sequence ID" value="MDN3205259.1"/>
    <property type="molecule type" value="Genomic_DNA"/>
</dbReference>
<keyword evidence="1" id="KW-0732">Signal</keyword>
<dbReference type="InterPro" id="IPR021255">
    <property type="entry name" value="DUF2807"/>
</dbReference>
<keyword evidence="4" id="KW-1185">Reference proteome</keyword>
<feature type="chain" id="PRO_5046627305" evidence="1">
    <location>
        <begin position="20"/>
        <end position="217"/>
    </location>
</feature>
<evidence type="ECO:0000259" key="2">
    <source>
        <dbReference type="Pfam" id="PF10988"/>
    </source>
</evidence>